<gene>
    <name evidence="1" type="ORF">PHLGIDRAFT_15160</name>
</gene>
<name>A0A0C3RU70_PHLG1</name>
<dbReference type="Proteomes" id="UP000053257">
    <property type="component" value="Unassembled WGS sequence"/>
</dbReference>
<reference evidence="1 2" key="1">
    <citation type="journal article" date="2014" name="PLoS Genet.">
        <title>Analysis of the Phlebiopsis gigantea genome, transcriptome and secretome provides insight into its pioneer colonization strategies of wood.</title>
        <authorList>
            <person name="Hori C."/>
            <person name="Ishida T."/>
            <person name="Igarashi K."/>
            <person name="Samejima M."/>
            <person name="Suzuki H."/>
            <person name="Master E."/>
            <person name="Ferreira P."/>
            <person name="Ruiz-Duenas F.J."/>
            <person name="Held B."/>
            <person name="Canessa P."/>
            <person name="Larrondo L.F."/>
            <person name="Schmoll M."/>
            <person name="Druzhinina I.S."/>
            <person name="Kubicek C.P."/>
            <person name="Gaskell J.A."/>
            <person name="Kersten P."/>
            <person name="St John F."/>
            <person name="Glasner J."/>
            <person name="Sabat G."/>
            <person name="Splinter BonDurant S."/>
            <person name="Syed K."/>
            <person name="Yadav J."/>
            <person name="Mgbeahuruike A.C."/>
            <person name="Kovalchuk A."/>
            <person name="Asiegbu F.O."/>
            <person name="Lackner G."/>
            <person name="Hoffmeister D."/>
            <person name="Rencoret J."/>
            <person name="Gutierrez A."/>
            <person name="Sun H."/>
            <person name="Lindquist E."/>
            <person name="Barry K."/>
            <person name="Riley R."/>
            <person name="Grigoriev I.V."/>
            <person name="Henrissat B."/>
            <person name="Kues U."/>
            <person name="Berka R.M."/>
            <person name="Martinez A.T."/>
            <person name="Covert S.F."/>
            <person name="Blanchette R.A."/>
            <person name="Cullen D."/>
        </authorList>
    </citation>
    <scope>NUCLEOTIDE SEQUENCE [LARGE SCALE GENOMIC DNA]</scope>
    <source>
        <strain evidence="1 2">11061_1 CR5-6</strain>
    </source>
</reference>
<dbReference type="EMBL" id="KN840572">
    <property type="protein sequence ID" value="KIP04491.1"/>
    <property type="molecule type" value="Genomic_DNA"/>
</dbReference>
<organism evidence="1 2">
    <name type="scientific">Phlebiopsis gigantea (strain 11061_1 CR5-6)</name>
    <name type="common">White-rot fungus</name>
    <name type="synonym">Peniophora gigantea</name>
    <dbReference type="NCBI Taxonomy" id="745531"/>
    <lineage>
        <taxon>Eukaryota</taxon>
        <taxon>Fungi</taxon>
        <taxon>Dikarya</taxon>
        <taxon>Basidiomycota</taxon>
        <taxon>Agaricomycotina</taxon>
        <taxon>Agaricomycetes</taxon>
        <taxon>Polyporales</taxon>
        <taxon>Phanerochaetaceae</taxon>
        <taxon>Phlebiopsis</taxon>
    </lineage>
</organism>
<evidence type="ECO:0000313" key="1">
    <source>
        <dbReference type="EMBL" id="KIP04491.1"/>
    </source>
</evidence>
<protein>
    <submittedName>
        <fullName evidence="1">Uncharacterized protein</fullName>
    </submittedName>
</protein>
<keyword evidence="2" id="KW-1185">Reference proteome</keyword>
<dbReference type="HOGENOM" id="CLU_1489518_0_0_1"/>
<proteinExistence type="predicted"/>
<evidence type="ECO:0000313" key="2">
    <source>
        <dbReference type="Proteomes" id="UP000053257"/>
    </source>
</evidence>
<accession>A0A0C3RU70</accession>
<sequence length="181" mass="20657">MTRHELGRSRETPIRFGRIFGPPPSASVCPSLYQLYHCFPIEIFIHHFERVRAKLDMNPSWELRPGVPCKLSAEDRTALEAPIAAQRRGLSELIDKLNSAVFALTLPDELLGAIFRFGDSLIYVLAECDKSVAVIRVLFGVKWASHAFIFEANKPRKYESRQDDARWKRETSTTRVLASRV</sequence>
<dbReference type="AlphaFoldDB" id="A0A0C3RU70"/>